<keyword evidence="3" id="KW-1185">Reference proteome</keyword>
<gene>
    <name evidence="2" type="ORF">EV672_10799</name>
</gene>
<evidence type="ECO:0000313" key="3">
    <source>
        <dbReference type="Proteomes" id="UP000294593"/>
    </source>
</evidence>
<dbReference type="PANTHER" id="PTHR33877:SF2">
    <property type="entry name" value="OS07G0170200 PROTEIN"/>
    <property type="match status" value="1"/>
</dbReference>
<proteinExistence type="predicted"/>
<reference evidence="2 3" key="1">
    <citation type="submission" date="2019-03" db="EMBL/GenBank/DDBJ databases">
        <title>Genomic Encyclopedia of Type Strains, Phase IV (KMG-IV): sequencing the most valuable type-strain genomes for metagenomic binning, comparative biology and taxonomic classification.</title>
        <authorList>
            <person name="Goeker M."/>
        </authorList>
    </citation>
    <scope>NUCLEOTIDE SEQUENCE [LARGE SCALE GENOMIC DNA]</scope>
    <source>
        <strain evidence="2 3">DSM 11901</strain>
    </source>
</reference>
<dbReference type="InterPro" id="IPR029471">
    <property type="entry name" value="HNH_5"/>
</dbReference>
<dbReference type="SMART" id="SM00507">
    <property type="entry name" value="HNHc"/>
    <property type="match status" value="1"/>
</dbReference>
<evidence type="ECO:0000259" key="1">
    <source>
        <dbReference type="SMART" id="SM00507"/>
    </source>
</evidence>
<keyword evidence="2" id="KW-0540">Nuclease</keyword>
<accession>A0A4V3CV97</accession>
<comment type="caution">
    <text evidence="2">The sequence shown here is derived from an EMBL/GenBank/DDBJ whole genome shotgun (WGS) entry which is preliminary data.</text>
</comment>
<dbReference type="CDD" id="cd00085">
    <property type="entry name" value="HNHc"/>
    <property type="match status" value="1"/>
</dbReference>
<dbReference type="EMBL" id="SNXW01000007">
    <property type="protein sequence ID" value="TDP81668.1"/>
    <property type="molecule type" value="Genomic_DNA"/>
</dbReference>
<evidence type="ECO:0000313" key="2">
    <source>
        <dbReference type="EMBL" id="TDP81668.1"/>
    </source>
</evidence>
<dbReference type="Pfam" id="PF14279">
    <property type="entry name" value="HNH_5"/>
    <property type="match status" value="1"/>
</dbReference>
<dbReference type="InterPro" id="IPR003615">
    <property type="entry name" value="HNH_nuc"/>
</dbReference>
<dbReference type="InterPro" id="IPR052892">
    <property type="entry name" value="NA-targeting_endonuclease"/>
</dbReference>
<keyword evidence="2" id="KW-0378">Hydrolase</keyword>
<keyword evidence="2" id="KW-0255">Endonuclease</keyword>
<dbReference type="GO" id="GO:0004519">
    <property type="term" value="F:endonuclease activity"/>
    <property type="evidence" value="ECO:0007669"/>
    <property type="project" value="UniProtKB-KW"/>
</dbReference>
<organism evidence="2 3">
    <name type="scientific">Aquabacterium commune</name>
    <dbReference type="NCBI Taxonomy" id="70586"/>
    <lineage>
        <taxon>Bacteria</taxon>
        <taxon>Pseudomonadati</taxon>
        <taxon>Pseudomonadota</taxon>
        <taxon>Betaproteobacteria</taxon>
        <taxon>Burkholderiales</taxon>
        <taxon>Aquabacterium</taxon>
    </lineage>
</organism>
<dbReference type="Proteomes" id="UP000294593">
    <property type="component" value="Unassembled WGS sequence"/>
</dbReference>
<protein>
    <submittedName>
        <fullName evidence="2">HNH endonuclease</fullName>
    </submittedName>
</protein>
<dbReference type="AlphaFoldDB" id="A0A4V3CV97"/>
<name>A0A4V3CV97_9BURK</name>
<dbReference type="RefSeq" id="WP_133609805.1">
    <property type="nucleotide sequence ID" value="NZ_SNXW01000007.1"/>
</dbReference>
<dbReference type="OrthoDB" id="9802901at2"/>
<dbReference type="Gene3D" id="1.10.30.50">
    <property type="match status" value="1"/>
</dbReference>
<sequence>MDVLQLDVSGRPQAWLSAKEAAGLYANDGVAWTLGDPFLVLRGGIQRKTGLQSRLELHPIIAVHGAMPSRAWRQAPAISNHKLFARDRQVCAYCGHRFHADALTREHIVPTSRGGHDTWTNCITACRNCNGRKGNRTLNELGWSLYYLPYVPSLHEDMILRGRRIVADQMEFLLASVPAHSRLRQELDLACA</sequence>
<dbReference type="PANTHER" id="PTHR33877">
    <property type="entry name" value="SLL1193 PROTEIN"/>
    <property type="match status" value="1"/>
</dbReference>
<feature type="domain" description="HNH nuclease" evidence="1">
    <location>
        <begin position="78"/>
        <end position="131"/>
    </location>
</feature>